<dbReference type="GeneID" id="40264838"/>
<dbReference type="CDD" id="cd00616">
    <property type="entry name" value="AHBA_syn"/>
    <property type="match status" value="1"/>
</dbReference>
<keyword evidence="1" id="KW-0663">Pyridoxal phosphate</keyword>
<evidence type="ECO:0000256" key="1">
    <source>
        <dbReference type="RuleBase" id="RU004508"/>
    </source>
</evidence>
<dbReference type="InterPro" id="IPR015421">
    <property type="entry name" value="PyrdxlP-dep_Trfase_major"/>
</dbReference>
<protein>
    <submittedName>
        <fullName evidence="2">DegT/DnrJ/EryC1/StrS family aminotransferase</fullName>
    </submittedName>
</protein>
<evidence type="ECO:0000313" key="3">
    <source>
        <dbReference type="Proteomes" id="UP000302218"/>
    </source>
</evidence>
<keyword evidence="2" id="KW-0032">Aminotransferase</keyword>
<dbReference type="SUPFAM" id="SSF53383">
    <property type="entry name" value="PLP-dependent transferases"/>
    <property type="match status" value="1"/>
</dbReference>
<dbReference type="GO" id="GO:0000271">
    <property type="term" value="P:polysaccharide biosynthetic process"/>
    <property type="evidence" value="ECO:0007669"/>
    <property type="project" value="TreeGrafter"/>
</dbReference>
<dbReference type="PIRSF" id="PIRSF000390">
    <property type="entry name" value="PLP_StrS"/>
    <property type="match status" value="1"/>
</dbReference>
<dbReference type="GO" id="GO:0030170">
    <property type="term" value="F:pyridoxal phosphate binding"/>
    <property type="evidence" value="ECO:0007669"/>
    <property type="project" value="TreeGrafter"/>
</dbReference>
<sequence>MIPIANPELGERETDRVSAVLESGMLADGDEVRAFEREFADYCDTEFGVATANGTAALHAALEGLGIGAGDRVLTTPFSFVATANAIRHAGAEPVFADIEPATYNLDPAAAREVARTDDIDAILVVHLYGCPAELDAFVDLAAELEVPLIEDCAQAHGATYRGERIGSFGDAACFSFYPTKNMTTGEGGIVLTDRRDVAAGVERFVDHGRTDEGTHASVGHNFRMTSLAAAIGRAQLERLPTFLERRRENAARLTDGLAGTSLSLPTEPAHTRHAYHQYTVRTDDRRAMRDHLAAHDVGAGVYYPACIHEQPAYDGVTHDAPAAERAAAEVLSIPVHPNVSADDIDRITGVIADYAA</sequence>
<dbReference type="RefSeq" id="WP_138244456.1">
    <property type="nucleotide sequence ID" value="NZ_CP040330.1"/>
</dbReference>
<accession>A0A4P8WFD2</accession>
<proteinExistence type="inferred from homology"/>
<gene>
    <name evidence="2" type="ORF">FEJ81_06160</name>
</gene>
<dbReference type="OrthoDB" id="10355at2157"/>
<dbReference type="Gene3D" id="3.90.1150.10">
    <property type="entry name" value="Aspartate Aminotransferase, domain 1"/>
    <property type="match status" value="1"/>
</dbReference>
<reference evidence="3" key="1">
    <citation type="submission" date="2019-05" db="EMBL/GenBank/DDBJ databases">
        <title>Genome sequence and methylation pattern of the halophilic Archaeon Natrinema versiforme BOL5-4.</title>
        <authorList>
            <person name="DasSarma P."/>
            <person name="Anton B.P."/>
            <person name="DasSarma S.L."/>
            <person name="Martinez F.L."/>
            <person name="Guzman D."/>
            <person name="Roberts R.J."/>
            <person name="DasSarma S."/>
        </authorList>
    </citation>
    <scope>NUCLEOTIDE SEQUENCE [LARGE SCALE GENOMIC DNA]</scope>
    <source>
        <strain evidence="3">BOL5-4</strain>
    </source>
</reference>
<dbReference type="InterPro" id="IPR000653">
    <property type="entry name" value="DegT/StrS_aminotransferase"/>
</dbReference>
<dbReference type="Proteomes" id="UP000302218">
    <property type="component" value="Chromosome"/>
</dbReference>
<comment type="similarity">
    <text evidence="1">Belongs to the DegT/DnrJ/EryC1 family.</text>
</comment>
<name>A0A4P8WFD2_9EURY</name>
<organism evidence="2 3">
    <name type="scientific">Natrinema versiforme</name>
    <dbReference type="NCBI Taxonomy" id="88724"/>
    <lineage>
        <taxon>Archaea</taxon>
        <taxon>Methanobacteriati</taxon>
        <taxon>Methanobacteriota</taxon>
        <taxon>Stenosarchaea group</taxon>
        <taxon>Halobacteria</taxon>
        <taxon>Halobacteriales</taxon>
        <taxon>Natrialbaceae</taxon>
        <taxon>Natrinema</taxon>
    </lineage>
</organism>
<dbReference type="AlphaFoldDB" id="A0A4P8WFD2"/>
<dbReference type="PANTHER" id="PTHR30244:SF34">
    <property type="entry name" value="DTDP-4-AMINO-4,6-DIDEOXYGALACTOSE TRANSAMINASE"/>
    <property type="match status" value="1"/>
</dbReference>
<dbReference type="Pfam" id="PF01041">
    <property type="entry name" value="DegT_DnrJ_EryC1"/>
    <property type="match status" value="1"/>
</dbReference>
<dbReference type="PANTHER" id="PTHR30244">
    <property type="entry name" value="TRANSAMINASE"/>
    <property type="match status" value="1"/>
</dbReference>
<dbReference type="KEGG" id="nvr:FEJ81_06160"/>
<dbReference type="InterPro" id="IPR015422">
    <property type="entry name" value="PyrdxlP-dep_Trfase_small"/>
</dbReference>
<keyword evidence="2" id="KW-0808">Transferase</keyword>
<evidence type="ECO:0000313" key="2">
    <source>
        <dbReference type="EMBL" id="QCS41959.1"/>
    </source>
</evidence>
<dbReference type="GO" id="GO:0008483">
    <property type="term" value="F:transaminase activity"/>
    <property type="evidence" value="ECO:0007669"/>
    <property type="project" value="UniProtKB-KW"/>
</dbReference>
<dbReference type="EMBL" id="CP040330">
    <property type="protein sequence ID" value="QCS41959.1"/>
    <property type="molecule type" value="Genomic_DNA"/>
</dbReference>
<dbReference type="InterPro" id="IPR015424">
    <property type="entry name" value="PyrdxlP-dep_Trfase"/>
</dbReference>
<dbReference type="Gene3D" id="3.40.640.10">
    <property type="entry name" value="Type I PLP-dependent aspartate aminotransferase-like (Major domain)"/>
    <property type="match status" value="1"/>
</dbReference>